<gene>
    <name evidence="1" type="ORF">ONE63_004506</name>
</gene>
<dbReference type="Proteomes" id="UP001075354">
    <property type="component" value="Chromosome 15"/>
</dbReference>
<protein>
    <submittedName>
        <fullName evidence="1">Uncharacterized protein</fullName>
    </submittedName>
</protein>
<evidence type="ECO:0000313" key="2">
    <source>
        <dbReference type="Proteomes" id="UP001075354"/>
    </source>
</evidence>
<accession>A0AAV7X6J6</accession>
<evidence type="ECO:0000313" key="1">
    <source>
        <dbReference type="EMBL" id="KAJ1520307.1"/>
    </source>
</evidence>
<organism evidence="1 2">
    <name type="scientific">Megalurothrips usitatus</name>
    <name type="common">bean blossom thrips</name>
    <dbReference type="NCBI Taxonomy" id="439358"/>
    <lineage>
        <taxon>Eukaryota</taxon>
        <taxon>Metazoa</taxon>
        <taxon>Ecdysozoa</taxon>
        <taxon>Arthropoda</taxon>
        <taxon>Hexapoda</taxon>
        <taxon>Insecta</taxon>
        <taxon>Pterygota</taxon>
        <taxon>Neoptera</taxon>
        <taxon>Paraneoptera</taxon>
        <taxon>Thysanoptera</taxon>
        <taxon>Terebrantia</taxon>
        <taxon>Thripoidea</taxon>
        <taxon>Thripidae</taxon>
        <taxon>Megalurothrips</taxon>
    </lineage>
</organism>
<name>A0AAV7X6J6_9NEOP</name>
<sequence>MTPTVEVLELISPLEQHVLAVKKMPRLRLLHVSLPRATLQQVKLLNQLFELPAFQRLELDCPFEAALPGLRFATPLAPLGLRWLRSGLHPLRSALSLIRAHAGTLEELELVAATTEPYGCPDLAGELRRCGLKKLRVLRLLRGSHCYVCKHNSEKCKIQKLEIYSGLLEAGAICEVECSKCC</sequence>
<proteinExistence type="predicted"/>
<dbReference type="EMBL" id="JAPTSV010000015">
    <property type="protein sequence ID" value="KAJ1520307.1"/>
    <property type="molecule type" value="Genomic_DNA"/>
</dbReference>
<dbReference type="AlphaFoldDB" id="A0AAV7X6J6"/>
<keyword evidence="2" id="KW-1185">Reference proteome</keyword>
<comment type="caution">
    <text evidence="1">The sequence shown here is derived from an EMBL/GenBank/DDBJ whole genome shotgun (WGS) entry which is preliminary data.</text>
</comment>
<reference evidence="1" key="1">
    <citation type="submission" date="2022-12" db="EMBL/GenBank/DDBJ databases">
        <title>Chromosome-level genome assembly of the bean flower thrips Megalurothrips usitatus.</title>
        <authorList>
            <person name="Ma L."/>
            <person name="Liu Q."/>
            <person name="Li H."/>
            <person name="Cai W."/>
        </authorList>
    </citation>
    <scope>NUCLEOTIDE SEQUENCE</scope>
    <source>
        <strain evidence="1">Cailab_2022a</strain>
    </source>
</reference>